<dbReference type="PANTHER" id="PTHR43842">
    <property type="entry name" value="PROPIONYL-COA CARBOXYLASE BETA CHAIN"/>
    <property type="match status" value="1"/>
</dbReference>
<dbReference type="InterPro" id="IPR034733">
    <property type="entry name" value="AcCoA_carboxyl_beta"/>
</dbReference>
<dbReference type="InterPro" id="IPR011763">
    <property type="entry name" value="COA_CT_C"/>
</dbReference>
<dbReference type="GO" id="GO:0009317">
    <property type="term" value="C:acetyl-CoA carboxylase complex"/>
    <property type="evidence" value="ECO:0007669"/>
    <property type="project" value="TreeGrafter"/>
</dbReference>
<sequence>MSHSNDSAAARRIREVLDENSFVELGAYVTARSTDFNLAEQKTPRDGVVTGYGTIDDRLVYIYSQDPAVLGGSIGEMHAKKIQRLYELAVKMEAPVIGLIDCSGLRLQEASDSLNAFGELYRCQARANGVVPQIQAIYGSCGGSLAVSAAIADFTFIEREEGRLFLLAPNAVADNNEAVLNTASAAFQSEESGVADFVGSAAEIAEGIRTLIGILPASFEDDLSYGDCTDSLNRLVPEIEGAGSAELLSALSDGGFVCEPGESYGSCISTAFIRMNGCTIGTVAALSEEICWKGVEKAARFVRFCDAFSIPLLTLVDVKSMDHCICTERQMAKKAASLITAYANATVPKVTVVTGKAYGLIYNLFAPKTVSDIVYAWPKAEIGLMEAGDAVKVIYAEELAAAEDKTALYSEKTAAYAELQNGAVSAARRGYVDDIIDAQLTRKRVIAAFEMLFTKNEDLPAKKRGTV</sequence>
<dbReference type="Pfam" id="PF01039">
    <property type="entry name" value="Carboxyl_trans"/>
    <property type="match status" value="1"/>
</dbReference>
<organism evidence="3 4">
    <name type="scientific">Moryella indoligenes</name>
    <dbReference type="NCBI Taxonomy" id="371674"/>
    <lineage>
        <taxon>Bacteria</taxon>
        <taxon>Bacillati</taxon>
        <taxon>Bacillota</taxon>
        <taxon>Clostridia</taxon>
        <taxon>Lachnospirales</taxon>
        <taxon>Lachnospiraceae</taxon>
        <taxon>Moryella</taxon>
    </lineage>
</organism>
<accession>A0AAE3VAD1</accession>
<dbReference type="SUPFAM" id="SSF52096">
    <property type="entry name" value="ClpP/crotonase"/>
    <property type="match status" value="2"/>
</dbReference>
<proteinExistence type="predicted"/>
<dbReference type="AlphaFoldDB" id="A0AAE3VAD1"/>
<feature type="domain" description="CoA carboxyltransferase C-terminal" evidence="2">
    <location>
        <begin position="231"/>
        <end position="451"/>
    </location>
</feature>
<evidence type="ECO:0000259" key="2">
    <source>
        <dbReference type="PROSITE" id="PS50989"/>
    </source>
</evidence>
<evidence type="ECO:0000259" key="1">
    <source>
        <dbReference type="PROSITE" id="PS50980"/>
    </source>
</evidence>
<reference evidence="3" key="1">
    <citation type="submission" date="2023-07" db="EMBL/GenBank/DDBJ databases">
        <title>Genomic Encyclopedia of Type Strains, Phase IV (KMG-IV): sequencing the most valuable type-strain genomes for metagenomic binning, comparative biology and taxonomic classification.</title>
        <authorList>
            <person name="Goeker M."/>
        </authorList>
    </citation>
    <scope>NUCLEOTIDE SEQUENCE</scope>
    <source>
        <strain evidence="3">DSM 19659</strain>
    </source>
</reference>
<gene>
    <name evidence="3" type="ORF">J2S20_001242</name>
</gene>
<dbReference type="PROSITE" id="PS50989">
    <property type="entry name" value="COA_CT_CTER"/>
    <property type="match status" value="1"/>
</dbReference>
<comment type="caution">
    <text evidence="3">The sequence shown here is derived from an EMBL/GenBank/DDBJ whole genome shotgun (WGS) entry which is preliminary data.</text>
</comment>
<evidence type="ECO:0000313" key="3">
    <source>
        <dbReference type="EMBL" id="MDQ0152550.1"/>
    </source>
</evidence>
<dbReference type="InterPro" id="IPR011762">
    <property type="entry name" value="COA_CT_N"/>
</dbReference>
<dbReference type="Gene3D" id="3.90.226.10">
    <property type="entry name" value="2-enoyl-CoA Hydratase, Chain A, domain 1"/>
    <property type="match status" value="2"/>
</dbReference>
<feature type="domain" description="CoA carboxyltransferase N-terminal" evidence="1">
    <location>
        <begin position="1"/>
        <end position="234"/>
    </location>
</feature>
<dbReference type="PROSITE" id="PS50980">
    <property type="entry name" value="COA_CT_NTER"/>
    <property type="match status" value="1"/>
</dbReference>
<keyword evidence="4" id="KW-1185">Reference proteome</keyword>
<name>A0AAE3VAD1_9FIRM</name>
<dbReference type="EMBL" id="JAUSTO010000006">
    <property type="protein sequence ID" value="MDQ0152550.1"/>
    <property type="molecule type" value="Genomic_DNA"/>
</dbReference>
<dbReference type="PANTHER" id="PTHR43842:SF2">
    <property type="entry name" value="PROPIONYL-COA CARBOXYLASE BETA CHAIN, MITOCHONDRIAL"/>
    <property type="match status" value="1"/>
</dbReference>
<dbReference type="Proteomes" id="UP001241537">
    <property type="component" value="Unassembled WGS sequence"/>
</dbReference>
<dbReference type="InterPro" id="IPR051047">
    <property type="entry name" value="AccD/PCCB"/>
</dbReference>
<dbReference type="RefSeq" id="WP_106611788.1">
    <property type="nucleotide sequence ID" value="NZ_JAUSTO010000006.1"/>
</dbReference>
<dbReference type="GO" id="GO:0004658">
    <property type="term" value="F:propionyl-CoA carboxylase activity"/>
    <property type="evidence" value="ECO:0007669"/>
    <property type="project" value="TreeGrafter"/>
</dbReference>
<dbReference type="InterPro" id="IPR029045">
    <property type="entry name" value="ClpP/crotonase-like_dom_sf"/>
</dbReference>
<protein>
    <submittedName>
        <fullName evidence="3">Acetyl-CoA carboxylase carboxyltransferase component</fullName>
    </submittedName>
</protein>
<evidence type="ECO:0000313" key="4">
    <source>
        <dbReference type="Proteomes" id="UP001241537"/>
    </source>
</evidence>